<dbReference type="GO" id="GO:0015288">
    <property type="term" value="F:porin activity"/>
    <property type="evidence" value="ECO:0007669"/>
    <property type="project" value="UniProtKB-KW"/>
</dbReference>
<evidence type="ECO:0000256" key="9">
    <source>
        <dbReference type="ARBA" id="ARBA00023136"/>
    </source>
</evidence>
<dbReference type="PANTHER" id="PTHR34501">
    <property type="entry name" value="PROTEIN YDDL-RELATED"/>
    <property type="match status" value="1"/>
</dbReference>
<evidence type="ECO:0000259" key="12">
    <source>
        <dbReference type="Pfam" id="PF13609"/>
    </source>
</evidence>
<dbReference type="InterPro" id="IPR002299">
    <property type="entry name" value="Porin_Neis"/>
</dbReference>
<keyword evidence="6 11" id="KW-0732">Signal</keyword>
<dbReference type="PRINTS" id="PR00182">
    <property type="entry name" value="ECOLNEIPORIN"/>
</dbReference>
<keyword evidence="14" id="KW-1185">Reference proteome</keyword>
<feature type="chain" id="PRO_5036806967" evidence="11">
    <location>
        <begin position="21"/>
        <end position="341"/>
    </location>
</feature>
<evidence type="ECO:0000256" key="2">
    <source>
        <dbReference type="ARBA" id="ARBA00011233"/>
    </source>
</evidence>
<keyword evidence="8" id="KW-0626">Porin</keyword>
<dbReference type="RefSeq" id="WP_214360372.1">
    <property type="nucleotide sequence ID" value="NZ_JAEKFT010000004.1"/>
</dbReference>
<keyword evidence="3" id="KW-0813">Transport</keyword>
<evidence type="ECO:0000256" key="6">
    <source>
        <dbReference type="ARBA" id="ARBA00022729"/>
    </source>
</evidence>
<evidence type="ECO:0000256" key="3">
    <source>
        <dbReference type="ARBA" id="ARBA00022448"/>
    </source>
</evidence>
<dbReference type="EMBL" id="JAEKFT010000004">
    <property type="protein sequence ID" value="MBT0960623.1"/>
    <property type="molecule type" value="Genomic_DNA"/>
</dbReference>
<gene>
    <name evidence="13" type="ORF">I8J34_05475</name>
</gene>
<dbReference type="GO" id="GO:0034220">
    <property type="term" value="P:monoatomic ion transmembrane transport"/>
    <property type="evidence" value="ECO:0007669"/>
    <property type="project" value="InterPro"/>
</dbReference>
<keyword evidence="7" id="KW-0406">Ion transport</keyword>
<dbReference type="Pfam" id="PF13609">
    <property type="entry name" value="Porin_4"/>
    <property type="match status" value="1"/>
</dbReference>
<dbReference type="InterPro" id="IPR033900">
    <property type="entry name" value="Gram_neg_porin_domain"/>
</dbReference>
<evidence type="ECO:0000313" key="14">
    <source>
        <dbReference type="Proteomes" id="UP000694660"/>
    </source>
</evidence>
<dbReference type="SUPFAM" id="SSF56935">
    <property type="entry name" value="Porins"/>
    <property type="match status" value="1"/>
</dbReference>
<feature type="domain" description="Porin" evidence="12">
    <location>
        <begin position="8"/>
        <end position="315"/>
    </location>
</feature>
<dbReference type="InterPro" id="IPR001702">
    <property type="entry name" value="Porin_Gram-ve"/>
</dbReference>
<evidence type="ECO:0000256" key="8">
    <source>
        <dbReference type="ARBA" id="ARBA00023114"/>
    </source>
</evidence>
<proteinExistence type="predicted"/>
<evidence type="ECO:0000256" key="10">
    <source>
        <dbReference type="ARBA" id="ARBA00023237"/>
    </source>
</evidence>
<keyword evidence="5" id="KW-0812">Transmembrane</keyword>
<comment type="subcellular location">
    <subcellularLocation>
        <location evidence="1">Cell outer membrane</location>
        <topology evidence="1">Multi-pass membrane protein</topology>
    </subcellularLocation>
</comment>
<dbReference type="PANTHER" id="PTHR34501:SF9">
    <property type="entry name" value="MAJOR OUTER MEMBRANE PROTEIN P.IA"/>
    <property type="match status" value="1"/>
</dbReference>
<reference evidence="14" key="1">
    <citation type="journal article" date="2022" name="ISME J.">
        <title>Genetic and phylogenetic analysis of dissimilatory iodate-reducing bacteria identifies potential niches across the world's oceans.</title>
        <authorList>
            <person name="Reyes-Umana V."/>
            <person name="Henning Z."/>
            <person name="Lee K."/>
            <person name="Barnum T.P."/>
            <person name="Coates J.D."/>
        </authorList>
    </citation>
    <scope>NUCLEOTIDE SEQUENCE [LARGE SCALE GENOMIC DNA]</scope>
    <source>
        <strain evidence="14">IR12</strain>
    </source>
</reference>
<dbReference type="Proteomes" id="UP000694660">
    <property type="component" value="Unassembled WGS sequence"/>
</dbReference>
<dbReference type="Gene3D" id="2.40.160.10">
    <property type="entry name" value="Porin"/>
    <property type="match status" value="1"/>
</dbReference>
<accession>A0A944H6X9</accession>
<sequence length="341" mass="36014">MQKKLIAMAIAGMIAAPAFAQSNVTVYGIIDTFVGFGKAGDAKFSGVANGVLNGPRIGFKGEEDLGNGLKAKFTLEQGFSSDDGEPNSSKQFHRQAWVGLEGGFGFVGLGRQYAPGYHAYRNAAIAAGALDPFAILAGAKSLQIDAGSDSRWDNSINYQSKSFGGFSAQVIYGFGSTEADTQAKNPNRNNDDRVSLGLNYANGPLNLDYIYVDAGNTAFGDDHKEHYLGAAYDFGGFKLVGSYQIARQDADDSDVKVYQIGGIIPVGNGNIHVAYGARNEDAQDSDSRSFGLAYTHNLSKRTIAYVGLNRTTNDDAVALGALAKANGESSNAVGLGIRHAF</sequence>
<comment type="subunit">
    <text evidence="2">Homotrimer.</text>
</comment>
<dbReference type="GO" id="GO:0009279">
    <property type="term" value="C:cell outer membrane"/>
    <property type="evidence" value="ECO:0007669"/>
    <property type="project" value="UniProtKB-SubCell"/>
</dbReference>
<organism evidence="13 14">
    <name type="scientific">Denitromonas iodatirespirans</name>
    <dbReference type="NCBI Taxonomy" id="2795389"/>
    <lineage>
        <taxon>Bacteria</taxon>
        <taxon>Pseudomonadati</taxon>
        <taxon>Pseudomonadota</taxon>
        <taxon>Betaproteobacteria</taxon>
        <taxon>Rhodocyclales</taxon>
        <taxon>Zoogloeaceae</taxon>
        <taxon>Denitromonas</taxon>
    </lineage>
</organism>
<keyword evidence="10" id="KW-0998">Cell outer membrane</keyword>
<evidence type="ECO:0000256" key="5">
    <source>
        <dbReference type="ARBA" id="ARBA00022692"/>
    </source>
</evidence>
<protein>
    <submittedName>
        <fullName evidence="13">Porin</fullName>
    </submittedName>
</protein>
<dbReference type="PRINTS" id="PR00184">
    <property type="entry name" value="NEISSPPORIN"/>
</dbReference>
<dbReference type="GO" id="GO:0046930">
    <property type="term" value="C:pore complex"/>
    <property type="evidence" value="ECO:0007669"/>
    <property type="project" value="UniProtKB-KW"/>
</dbReference>
<keyword evidence="9" id="KW-0472">Membrane</keyword>
<evidence type="ECO:0000256" key="7">
    <source>
        <dbReference type="ARBA" id="ARBA00023065"/>
    </source>
</evidence>
<feature type="signal peptide" evidence="11">
    <location>
        <begin position="1"/>
        <end position="20"/>
    </location>
</feature>
<keyword evidence="4" id="KW-1134">Transmembrane beta strand</keyword>
<evidence type="ECO:0000256" key="11">
    <source>
        <dbReference type="SAM" id="SignalP"/>
    </source>
</evidence>
<evidence type="ECO:0000256" key="1">
    <source>
        <dbReference type="ARBA" id="ARBA00004571"/>
    </source>
</evidence>
<evidence type="ECO:0000256" key="4">
    <source>
        <dbReference type="ARBA" id="ARBA00022452"/>
    </source>
</evidence>
<comment type="caution">
    <text evidence="13">The sequence shown here is derived from an EMBL/GenBank/DDBJ whole genome shotgun (WGS) entry which is preliminary data.</text>
</comment>
<dbReference type="CDD" id="cd00342">
    <property type="entry name" value="gram_neg_porins"/>
    <property type="match status" value="1"/>
</dbReference>
<dbReference type="AlphaFoldDB" id="A0A944H6X9"/>
<dbReference type="InterPro" id="IPR050298">
    <property type="entry name" value="Gram-neg_bact_OMP"/>
</dbReference>
<dbReference type="InterPro" id="IPR023614">
    <property type="entry name" value="Porin_dom_sf"/>
</dbReference>
<evidence type="ECO:0000313" key="13">
    <source>
        <dbReference type="EMBL" id="MBT0960623.1"/>
    </source>
</evidence>
<name>A0A944H6X9_DENI1</name>